<reference evidence="1 2" key="1">
    <citation type="submission" date="2021-05" db="EMBL/GenBank/DDBJ databases">
        <title>Fusibacter ferrireducens sp. nov., an anaerobic, sulfur- and Fe-reducing bacterium isolated from the mangrove sediment.</title>
        <authorList>
            <person name="Qiu D."/>
        </authorList>
    </citation>
    <scope>NUCLEOTIDE SEQUENCE [LARGE SCALE GENOMIC DNA]</scope>
    <source>
        <strain evidence="1 2">DSM 12116</strain>
    </source>
</reference>
<sequence length="73" mass="8439">MADEIKIKLNQDEALPFTPEEIFRTIADNIDQIDTESDEACLLVTETMAIILFWEDQQIIVEKVLRASELKRS</sequence>
<keyword evidence="2" id="KW-1185">Reference proteome</keyword>
<accession>A0ABS5PSC0</accession>
<dbReference type="EMBL" id="JAHBCL010000030">
    <property type="protein sequence ID" value="MBS7528060.1"/>
    <property type="molecule type" value="Genomic_DNA"/>
</dbReference>
<organism evidence="1 2">
    <name type="scientific">Fusibacter paucivorans</name>
    <dbReference type="NCBI Taxonomy" id="76009"/>
    <lineage>
        <taxon>Bacteria</taxon>
        <taxon>Bacillati</taxon>
        <taxon>Bacillota</taxon>
        <taxon>Clostridia</taxon>
        <taxon>Eubacteriales</taxon>
        <taxon>Eubacteriales Family XII. Incertae Sedis</taxon>
        <taxon>Fusibacter</taxon>
    </lineage>
</organism>
<comment type="caution">
    <text evidence="1">The sequence shown here is derived from an EMBL/GenBank/DDBJ whole genome shotgun (WGS) entry which is preliminary data.</text>
</comment>
<protein>
    <submittedName>
        <fullName evidence="1">Uncharacterized protein</fullName>
    </submittedName>
</protein>
<evidence type="ECO:0000313" key="2">
    <source>
        <dbReference type="Proteomes" id="UP000746471"/>
    </source>
</evidence>
<gene>
    <name evidence="1" type="ORF">KHM83_15345</name>
</gene>
<name>A0ABS5PSC0_9FIRM</name>
<dbReference type="RefSeq" id="WP_213237922.1">
    <property type="nucleotide sequence ID" value="NZ_JAHBCL010000030.1"/>
</dbReference>
<dbReference type="Proteomes" id="UP000746471">
    <property type="component" value="Unassembled WGS sequence"/>
</dbReference>
<proteinExistence type="predicted"/>
<evidence type="ECO:0000313" key="1">
    <source>
        <dbReference type="EMBL" id="MBS7528060.1"/>
    </source>
</evidence>